<evidence type="ECO:0008006" key="5">
    <source>
        <dbReference type="Google" id="ProtNLM"/>
    </source>
</evidence>
<dbReference type="GO" id="GO:0030288">
    <property type="term" value="C:outer membrane-bounded periplasmic space"/>
    <property type="evidence" value="ECO:0007669"/>
    <property type="project" value="TreeGrafter"/>
</dbReference>
<dbReference type="EMBL" id="CP029832">
    <property type="protein sequence ID" value="AWU96955.1"/>
    <property type="molecule type" value="Genomic_DNA"/>
</dbReference>
<name>A0A2U9SBN5_9PROT</name>
<dbReference type="InterPro" id="IPR000560">
    <property type="entry name" value="His_Pase_clade-2"/>
</dbReference>
<dbReference type="Proteomes" id="UP000249605">
    <property type="component" value="Plasmid unnamed2"/>
</dbReference>
<dbReference type="InterPro" id="IPR050645">
    <property type="entry name" value="Histidine_acid_phosphatase"/>
</dbReference>
<dbReference type="PANTHER" id="PTHR11567:SF110">
    <property type="entry name" value="2-PHOSPHOXYLOSE PHOSPHATASE 1"/>
    <property type="match status" value="1"/>
</dbReference>
<dbReference type="InterPro" id="IPR033379">
    <property type="entry name" value="Acid_Pase_AS"/>
</dbReference>
<dbReference type="GO" id="GO:0050308">
    <property type="term" value="F:sugar-phosphatase activity"/>
    <property type="evidence" value="ECO:0007669"/>
    <property type="project" value="TreeGrafter"/>
</dbReference>
<reference evidence="3 4" key="1">
    <citation type="submission" date="2018-06" db="EMBL/GenBank/DDBJ databases">
        <title>Complete genome sequencing of Azospirillum sp. M2T2B2.</title>
        <authorList>
            <person name="Heo J."/>
            <person name="Kim S.-J."/>
            <person name="Kwon S.-W."/>
            <person name="Anandham R."/>
        </authorList>
    </citation>
    <scope>NUCLEOTIDE SEQUENCE [LARGE SCALE GENOMIC DNA]</scope>
    <source>
        <strain evidence="3 4">M2T2B2</strain>
        <plasmid evidence="3 4">unnamed2</plasmid>
    </source>
</reference>
<gene>
    <name evidence="3" type="ORF">DM194_22125</name>
</gene>
<dbReference type="Pfam" id="PF00328">
    <property type="entry name" value="His_Phos_2"/>
    <property type="match status" value="1"/>
</dbReference>
<sequence length="462" mass="49282">MGNVNDARRLRLVFPLLLTLVAGLAVFTPPFPALSAGPPDDGWLVEKVVVLSRHGIRPPTDSAKLAPLSASPWPSWPVPDGYLTPHGRDAMVLMGEFYRQRYVSAGLLPSRGCPEADTLFVWADVSQRTRATGDALLAGLAPGCDRKAGFRAGSGDDPLFDPIGAGIAHLDPALARQAILEAMGGRIEAMKEGWNPQLAALGNLLECCGEPLCLAQLGKPDCAFQDLPWAIEVKQNGRKVGLSGPLEDASTITEVFRMEYDENFPSDQVAWGRASTPVAITSLMILHKAKYDVVERVPYIARLGASMLLSQIRIALAQGQEAQDPGAAANDAGPPPAAMTVFVGHDTNLAELGSLLGLHWSLAGSQEDDTPPGGALVFERLRNPADGTRYVRVFFMAQTMDQVRFLAPLTGPDAAGPFVAPVPVPGCAPAAGMESLCTLADFEAFSNRRIDRDATTTPDYRP</sequence>
<organism evidence="3 4">
    <name type="scientific">Azospirillum ramasamyi</name>
    <dbReference type="NCBI Taxonomy" id="682998"/>
    <lineage>
        <taxon>Bacteria</taxon>
        <taxon>Pseudomonadati</taxon>
        <taxon>Pseudomonadota</taxon>
        <taxon>Alphaproteobacteria</taxon>
        <taxon>Rhodospirillales</taxon>
        <taxon>Azospirillaceae</taxon>
        <taxon>Azospirillum</taxon>
    </lineage>
</organism>
<evidence type="ECO:0000256" key="2">
    <source>
        <dbReference type="ARBA" id="ARBA00022801"/>
    </source>
</evidence>
<dbReference type="KEGG" id="azm:DM194_22125"/>
<comment type="similarity">
    <text evidence="1">Belongs to the histidine acid phosphatase family.</text>
</comment>
<dbReference type="PROSITE" id="PS00616">
    <property type="entry name" value="HIS_ACID_PHOSPHAT_1"/>
    <property type="match status" value="1"/>
</dbReference>
<evidence type="ECO:0000256" key="1">
    <source>
        <dbReference type="ARBA" id="ARBA00005375"/>
    </source>
</evidence>
<accession>A0A2U9SBN5</accession>
<dbReference type="AlphaFoldDB" id="A0A2U9SBN5"/>
<protein>
    <recommendedName>
        <fullName evidence="5">Histidine-type phosphatase</fullName>
    </recommendedName>
</protein>
<dbReference type="OrthoDB" id="395886at2"/>
<evidence type="ECO:0000313" key="3">
    <source>
        <dbReference type="EMBL" id="AWU96955.1"/>
    </source>
</evidence>
<dbReference type="RefSeq" id="WP_111069690.1">
    <property type="nucleotide sequence ID" value="NZ_CP029832.1"/>
</dbReference>
<geneLocation type="plasmid" evidence="3 4">
    <name>unnamed2</name>
</geneLocation>
<dbReference type="CDD" id="cd07061">
    <property type="entry name" value="HP_HAP_like"/>
    <property type="match status" value="1"/>
</dbReference>
<proteinExistence type="inferred from homology"/>
<evidence type="ECO:0000313" key="4">
    <source>
        <dbReference type="Proteomes" id="UP000249605"/>
    </source>
</evidence>
<dbReference type="SMR" id="A0A2U9SBN5"/>
<dbReference type="Gene3D" id="3.40.50.1240">
    <property type="entry name" value="Phosphoglycerate mutase-like"/>
    <property type="match status" value="2"/>
</dbReference>
<dbReference type="PANTHER" id="PTHR11567">
    <property type="entry name" value="ACID PHOSPHATASE-RELATED"/>
    <property type="match status" value="1"/>
</dbReference>
<dbReference type="SUPFAM" id="SSF53254">
    <property type="entry name" value="Phosphoglycerate mutase-like"/>
    <property type="match status" value="1"/>
</dbReference>
<keyword evidence="4" id="KW-1185">Reference proteome</keyword>
<keyword evidence="3" id="KW-0614">Plasmid</keyword>
<keyword evidence="2" id="KW-0378">Hydrolase</keyword>
<dbReference type="InterPro" id="IPR029033">
    <property type="entry name" value="His_PPase_superfam"/>
</dbReference>